<keyword evidence="2" id="KW-1133">Transmembrane helix</keyword>
<protein>
    <submittedName>
        <fullName evidence="3">Uncharacterized protein</fullName>
    </submittedName>
</protein>
<feature type="region of interest" description="Disordered" evidence="1">
    <location>
        <begin position="1"/>
        <end position="47"/>
    </location>
</feature>
<evidence type="ECO:0000256" key="2">
    <source>
        <dbReference type="SAM" id="Phobius"/>
    </source>
</evidence>
<gene>
    <name evidence="3" type="ORF">HNR30_004522</name>
</gene>
<evidence type="ECO:0000313" key="3">
    <source>
        <dbReference type="EMBL" id="MBA2893168.1"/>
    </source>
</evidence>
<comment type="caution">
    <text evidence="3">The sequence shown here is derived from an EMBL/GenBank/DDBJ whole genome shotgun (WGS) entry which is preliminary data.</text>
</comment>
<feature type="region of interest" description="Disordered" evidence="1">
    <location>
        <begin position="107"/>
        <end position="129"/>
    </location>
</feature>
<proteinExistence type="predicted"/>
<evidence type="ECO:0000313" key="4">
    <source>
        <dbReference type="Proteomes" id="UP000530928"/>
    </source>
</evidence>
<sequence length="129" mass="13702">MTADHDRNVGPRGEEEAPRGPAPSTERLAYGELPPEPPIVYEPPPPAAVRRRPLAWRDSRLIGVGAAGVVLGAVLGGSMVAALGERDERGPLRVRWHPPAECSVDGVPCDGPIVRPFRDGPPAEPRPGE</sequence>
<dbReference type="Proteomes" id="UP000530928">
    <property type="component" value="Unassembled WGS sequence"/>
</dbReference>
<feature type="compositionally biased region" description="Pro residues" evidence="1">
    <location>
        <begin position="34"/>
        <end position="47"/>
    </location>
</feature>
<organism evidence="3 4">
    <name type="scientific">Nonomuraea soli</name>
    <dbReference type="NCBI Taxonomy" id="1032476"/>
    <lineage>
        <taxon>Bacteria</taxon>
        <taxon>Bacillati</taxon>
        <taxon>Actinomycetota</taxon>
        <taxon>Actinomycetes</taxon>
        <taxon>Streptosporangiales</taxon>
        <taxon>Streptosporangiaceae</taxon>
        <taxon>Nonomuraea</taxon>
    </lineage>
</organism>
<feature type="compositionally biased region" description="Basic and acidic residues" evidence="1">
    <location>
        <begin position="1"/>
        <end position="18"/>
    </location>
</feature>
<evidence type="ECO:0000256" key="1">
    <source>
        <dbReference type="SAM" id="MobiDB-lite"/>
    </source>
</evidence>
<keyword evidence="2" id="KW-0472">Membrane</keyword>
<dbReference type="EMBL" id="JACDUR010000004">
    <property type="protein sequence ID" value="MBA2893168.1"/>
    <property type="molecule type" value="Genomic_DNA"/>
</dbReference>
<dbReference type="RefSeq" id="WP_181611891.1">
    <property type="nucleotide sequence ID" value="NZ_BAABAM010000003.1"/>
</dbReference>
<feature type="transmembrane region" description="Helical" evidence="2">
    <location>
        <begin position="61"/>
        <end position="83"/>
    </location>
</feature>
<name>A0A7W0HRM9_9ACTN</name>
<keyword evidence="2" id="KW-0812">Transmembrane</keyword>
<reference evidence="3 4" key="1">
    <citation type="submission" date="2020-07" db="EMBL/GenBank/DDBJ databases">
        <title>Genomic Encyclopedia of Type Strains, Phase IV (KMG-IV): sequencing the most valuable type-strain genomes for metagenomic binning, comparative biology and taxonomic classification.</title>
        <authorList>
            <person name="Goeker M."/>
        </authorList>
    </citation>
    <scope>NUCLEOTIDE SEQUENCE [LARGE SCALE GENOMIC DNA]</scope>
    <source>
        <strain evidence="3 4">DSM 45533</strain>
    </source>
</reference>
<dbReference type="AlphaFoldDB" id="A0A7W0HRM9"/>
<keyword evidence="4" id="KW-1185">Reference proteome</keyword>
<accession>A0A7W0HRM9</accession>